<dbReference type="GO" id="GO:0008270">
    <property type="term" value="F:zinc ion binding"/>
    <property type="evidence" value="ECO:0007669"/>
    <property type="project" value="UniProtKB-UniRule"/>
</dbReference>
<dbReference type="PANTHER" id="PTHR21327:SF18">
    <property type="entry name" value="3,4-DIHYDROXY-2-BUTANONE 4-PHOSPHATE SYNTHASE"/>
    <property type="match status" value="1"/>
</dbReference>
<dbReference type="PATRIC" id="fig|270351.10.peg.32"/>
<dbReference type="InterPro" id="IPR036144">
    <property type="entry name" value="RibA-like_sf"/>
</dbReference>
<dbReference type="SUPFAM" id="SSF142695">
    <property type="entry name" value="RibA-like"/>
    <property type="match status" value="1"/>
</dbReference>
<organism evidence="11 12">
    <name type="scientific">Methylobacterium aquaticum</name>
    <dbReference type="NCBI Taxonomy" id="270351"/>
    <lineage>
        <taxon>Bacteria</taxon>
        <taxon>Pseudomonadati</taxon>
        <taxon>Pseudomonadota</taxon>
        <taxon>Alphaproteobacteria</taxon>
        <taxon>Hyphomicrobiales</taxon>
        <taxon>Methylobacteriaceae</taxon>
        <taxon>Methylobacterium</taxon>
    </lineage>
</organism>
<comment type="function">
    <text evidence="9">Catalyzes the conversion of GTP to 2,5-diamino-6-ribosylamino-4(3H)-pyrimidinone 5'-phosphate (DARP), formate and pyrophosphate.</text>
</comment>
<dbReference type="GO" id="GO:0005829">
    <property type="term" value="C:cytosol"/>
    <property type="evidence" value="ECO:0007669"/>
    <property type="project" value="TreeGrafter"/>
</dbReference>
<evidence type="ECO:0000313" key="11">
    <source>
        <dbReference type="EMBL" id="BAQ43552.1"/>
    </source>
</evidence>
<keyword evidence="2 9" id="KW-0686">Riboflavin biosynthesis</keyword>
<keyword evidence="5 9" id="KW-0378">Hydrolase</keyword>
<proteinExistence type="inferred from homology"/>
<sequence length="372" mass="38716">MMSVTMKSSSILDPAAGRDQIDVERALAEIRAGRPVALRGRDPVLALSAEALDDTTTALLAPLAGTGARLVLPAPRLRRLGVPGRTEPGAVALSALDPARIETLALRLDGRIDAPVAPASPGDEAALALMALAQVLPAVLVVPGEAAPPGTLSVEAGAVARYPARQAAALRPVSRAPVPLAGAPDSEFVVFRGGEGLRDQVAVVIGRPDLSEPVAVRLHSACLTGDLFGSLKCDCGDQLRGTAGWMAQHGGGIVLYLDQEGRGNGLANKIRAYDLQARGLDTYEADEALGFGLDQRRFDFAAAMLTALGVTRVRLVSNNPEKAASLEAAGLTVVETQRALGRITPENIRYLTAKRDRAGHALDLDAFACSEA</sequence>
<evidence type="ECO:0000256" key="2">
    <source>
        <dbReference type="ARBA" id="ARBA00022619"/>
    </source>
</evidence>
<dbReference type="NCBIfam" id="NF006456">
    <property type="entry name" value="PRK08815.1"/>
    <property type="match status" value="1"/>
</dbReference>
<dbReference type="PANTHER" id="PTHR21327">
    <property type="entry name" value="GTP CYCLOHYDROLASE II-RELATED"/>
    <property type="match status" value="1"/>
</dbReference>
<evidence type="ECO:0000256" key="1">
    <source>
        <dbReference type="ARBA" id="ARBA00004853"/>
    </source>
</evidence>
<evidence type="ECO:0000256" key="5">
    <source>
        <dbReference type="ARBA" id="ARBA00022801"/>
    </source>
</evidence>
<dbReference type="InterPro" id="IPR000926">
    <property type="entry name" value="RibA"/>
</dbReference>
<dbReference type="EC" id="3.5.4.25" evidence="9"/>
<dbReference type="KEGG" id="maqu:Maq22A_c00175"/>
<evidence type="ECO:0000256" key="3">
    <source>
        <dbReference type="ARBA" id="ARBA00022723"/>
    </source>
</evidence>
<keyword evidence="6 9" id="KW-0862">Zinc</keyword>
<dbReference type="Gene3D" id="3.40.50.10990">
    <property type="entry name" value="GTP cyclohydrolase II"/>
    <property type="match status" value="1"/>
</dbReference>
<comment type="pathway">
    <text evidence="1 9">Cofactor biosynthesis; riboflavin biosynthesis; 5-amino-6-(D-ribitylamino)uracil from GTP: step 1/4.</text>
</comment>
<gene>
    <name evidence="9 11" type="primary">ribA</name>
    <name evidence="11" type="ORF">Maq22A_c00175</name>
</gene>
<dbReference type="InterPro" id="IPR032677">
    <property type="entry name" value="GTP_cyclohydro_II"/>
</dbReference>
<dbReference type="NCBIfam" id="NF001591">
    <property type="entry name" value="PRK00393.1"/>
    <property type="match status" value="1"/>
</dbReference>
<keyword evidence="3 9" id="KW-0479">Metal-binding</keyword>
<feature type="binding site" evidence="9">
    <location>
        <position position="322"/>
    </location>
    <ligand>
        <name>GTP</name>
        <dbReference type="ChEBI" id="CHEBI:37565"/>
    </ligand>
</feature>
<reference evidence="12" key="2">
    <citation type="submission" date="2015-01" db="EMBL/GenBank/DDBJ databases">
        <title>Complete genome sequence of Methylobacterium aquaticum strain 22A.</title>
        <authorList>
            <person name="Tani A."/>
            <person name="Ogura Y."/>
            <person name="Hayashi T."/>
        </authorList>
    </citation>
    <scope>NUCLEOTIDE SEQUENCE [LARGE SCALE GENOMIC DNA]</scope>
    <source>
        <strain evidence="12">MA-22A</strain>
    </source>
</reference>
<evidence type="ECO:0000256" key="4">
    <source>
        <dbReference type="ARBA" id="ARBA00022741"/>
    </source>
</evidence>
<feature type="active site" description="Nucleophile" evidence="9">
    <location>
        <position position="296"/>
    </location>
</feature>
<feature type="binding site" evidence="9">
    <location>
        <position position="222"/>
    </location>
    <ligand>
        <name>Zn(2+)</name>
        <dbReference type="ChEBI" id="CHEBI:29105"/>
        <note>catalytic</note>
    </ligand>
</feature>
<dbReference type="AlphaFoldDB" id="A0A0C6F9T5"/>
<feature type="binding site" evidence="9">
    <location>
        <begin position="217"/>
        <end position="221"/>
    </location>
    <ligand>
        <name>GTP</name>
        <dbReference type="ChEBI" id="CHEBI:37565"/>
    </ligand>
</feature>
<comment type="cofactor">
    <cofactor evidence="9">
        <name>Zn(2+)</name>
        <dbReference type="ChEBI" id="CHEBI:29105"/>
    </cofactor>
    <text evidence="9">Binds 1 zinc ion per subunit.</text>
</comment>
<comment type="similarity">
    <text evidence="9">Belongs to the GTP cyclohydrolase II family.</text>
</comment>
<feature type="binding site" evidence="9">
    <location>
        <position position="235"/>
    </location>
    <ligand>
        <name>Zn(2+)</name>
        <dbReference type="ChEBI" id="CHEBI:29105"/>
        <note>catalytic</note>
    </ligand>
</feature>
<accession>A0A0C6F9T5</accession>
<feature type="binding site" evidence="9">
    <location>
        <position position="238"/>
    </location>
    <ligand>
        <name>GTP</name>
        <dbReference type="ChEBI" id="CHEBI:37565"/>
    </ligand>
</feature>
<feature type="binding site" evidence="9">
    <location>
        <begin position="260"/>
        <end position="262"/>
    </location>
    <ligand>
        <name>GTP</name>
        <dbReference type="ChEBI" id="CHEBI:37565"/>
    </ligand>
</feature>
<evidence type="ECO:0000256" key="6">
    <source>
        <dbReference type="ARBA" id="ARBA00022833"/>
    </source>
</evidence>
<dbReference type="STRING" id="270351.Maq22A_c00175"/>
<feature type="binding site" evidence="9">
    <location>
        <position position="233"/>
    </location>
    <ligand>
        <name>Zn(2+)</name>
        <dbReference type="ChEBI" id="CHEBI:29105"/>
        <note>catalytic</note>
    </ligand>
</feature>
<dbReference type="Pfam" id="PF00925">
    <property type="entry name" value="GTP_cyclohydro2"/>
    <property type="match status" value="1"/>
</dbReference>
<dbReference type="UniPathway" id="UPA00275">
    <property type="reaction ID" value="UER00400"/>
</dbReference>
<dbReference type="CDD" id="cd00641">
    <property type="entry name" value="GTP_cyclohydro2"/>
    <property type="match status" value="1"/>
</dbReference>
<keyword evidence="7 9" id="KW-0342">GTP-binding</keyword>
<evidence type="ECO:0000256" key="8">
    <source>
        <dbReference type="ARBA" id="ARBA00049295"/>
    </source>
</evidence>
<feature type="domain" description="GTP cyclohydrolase II" evidence="10">
    <location>
        <begin position="176"/>
        <end position="336"/>
    </location>
</feature>
<dbReference type="EMBL" id="AP014704">
    <property type="protein sequence ID" value="BAQ43552.1"/>
    <property type="molecule type" value="Genomic_DNA"/>
</dbReference>
<feature type="active site" description="Proton acceptor" evidence="9">
    <location>
        <position position="294"/>
    </location>
</feature>
<dbReference type="Proteomes" id="UP000061432">
    <property type="component" value="Chromosome"/>
</dbReference>
<dbReference type="HAMAP" id="MF_00179">
    <property type="entry name" value="RibA"/>
    <property type="match status" value="1"/>
</dbReference>
<comment type="catalytic activity">
    <reaction evidence="8 9">
        <text>GTP + 4 H2O = 2,5-diamino-6-hydroxy-4-(5-phosphoribosylamino)-pyrimidine + formate + 2 phosphate + 3 H(+)</text>
        <dbReference type="Rhea" id="RHEA:23704"/>
        <dbReference type="ChEBI" id="CHEBI:15377"/>
        <dbReference type="ChEBI" id="CHEBI:15378"/>
        <dbReference type="ChEBI" id="CHEBI:15740"/>
        <dbReference type="ChEBI" id="CHEBI:37565"/>
        <dbReference type="ChEBI" id="CHEBI:43474"/>
        <dbReference type="ChEBI" id="CHEBI:58614"/>
        <dbReference type="EC" id="3.5.4.25"/>
    </reaction>
</comment>
<evidence type="ECO:0000256" key="7">
    <source>
        <dbReference type="ARBA" id="ARBA00023134"/>
    </source>
</evidence>
<dbReference type="GO" id="GO:0003935">
    <property type="term" value="F:GTP cyclohydrolase II activity"/>
    <property type="evidence" value="ECO:0007669"/>
    <property type="project" value="UniProtKB-UniRule"/>
</dbReference>
<evidence type="ECO:0000259" key="10">
    <source>
        <dbReference type="Pfam" id="PF00925"/>
    </source>
</evidence>
<protein>
    <recommendedName>
        <fullName evidence="9">GTP cyclohydrolase-2</fullName>
        <ecNumber evidence="9">3.5.4.25</ecNumber>
    </recommendedName>
    <alternativeName>
        <fullName evidence="9">GTP cyclohydrolase II</fullName>
    </alternativeName>
</protein>
<keyword evidence="4 9" id="KW-0547">Nucleotide-binding</keyword>
<feature type="binding site" evidence="9">
    <location>
        <position position="282"/>
    </location>
    <ligand>
        <name>GTP</name>
        <dbReference type="ChEBI" id="CHEBI:37565"/>
    </ligand>
</feature>
<reference evidence="11 12" key="1">
    <citation type="journal article" date="2015" name="Genome Announc.">
        <title>Complete Genome Sequence of Methylobacterium aquaticum Strain 22A, Isolated from Racomitrium japonicum Moss.</title>
        <authorList>
            <person name="Tani A."/>
            <person name="Ogura Y."/>
            <person name="Hayashi T."/>
            <person name="Kimbara K."/>
        </authorList>
    </citation>
    <scope>NUCLEOTIDE SEQUENCE [LARGE SCALE GENOMIC DNA]</scope>
    <source>
        <strain evidence="11 12">MA-22A</strain>
    </source>
</reference>
<evidence type="ECO:0000313" key="12">
    <source>
        <dbReference type="Proteomes" id="UP000061432"/>
    </source>
</evidence>
<dbReference type="GO" id="GO:0009231">
    <property type="term" value="P:riboflavin biosynthetic process"/>
    <property type="evidence" value="ECO:0007669"/>
    <property type="project" value="UniProtKB-UniRule"/>
</dbReference>
<name>A0A0C6F9T5_9HYPH</name>
<evidence type="ECO:0000256" key="9">
    <source>
        <dbReference type="HAMAP-Rule" id="MF_00179"/>
    </source>
</evidence>
<dbReference type="GO" id="GO:0005525">
    <property type="term" value="F:GTP binding"/>
    <property type="evidence" value="ECO:0007669"/>
    <property type="project" value="UniProtKB-KW"/>
</dbReference>
<feature type="binding site" evidence="9">
    <location>
        <position position="317"/>
    </location>
    <ligand>
        <name>GTP</name>
        <dbReference type="ChEBI" id="CHEBI:37565"/>
    </ligand>
</feature>